<organism evidence="12 13">
    <name type="scientific">Pseudomicrostroma glucosiphilum</name>
    <dbReference type="NCBI Taxonomy" id="1684307"/>
    <lineage>
        <taxon>Eukaryota</taxon>
        <taxon>Fungi</taxon>
        <taxon>Dikarya</taxon>
        <taxon>Basidiomycota</taxon>
        <taxon>Ustilaginomycotina</taxon>
        <taxon>Exobasidiomycetes</taxon>
        <taxon>Microstromatales</taxon>
        <taxon>Microstromatales incertae sedis</taxon>
        <taxon>Pseudomicrostroma</taxon>
    </lineage>
</organism>
<feature type="transmembrane region" description="Helical" evidence="11">
    <location>
        <begin position="25"/>
        <end position="48"/>
    </location>
</feature>
<evidence type="ECO:0000256" key="4">
    <source>
        <dbReference type="ARBA" id="ARBA00011335"/>
    </source>
</evidence>
<evidence type="ECO:0000256" key="2">
    <source>
        <dbReference type="ARBA" id="ARBA00004590"/>
    </source>
</evidence>
<evidence type="ECO:0000256" key="11">
    <source>
        <dbReference type="RuleBase" id="RU362127"/>
    </source>
</evidence>
<evidence type="ECO:0000256" key="5">
    <source>
        <dbReference type="ARBA" id="ARBA00017467"/>
    </source>
</evidence>
<proteinExistence type="inferred from homology"/>
<comment type="function">
    <text evidence="11">Involved in protein N-glycosylation. Essential for the second step of the dolichol-linked oligosaccharide pathway. Anchors the catalytic subunit ALG13 to the ER.</text>
</comment>
<dbReference type="GO" id="GO:0043541">
    <property type="term" value="C:UDP-N-acetylglucosamine transferase complex"/>
    <property type="evidence" value="ECO:0007669"/>
    <property type="project" value="TreeGrafter"/>
</dbReference>
<dbReference type="PANTHER" id="PTHR12154:SF4">
    <property type="entry name" value="UDP-N-ACETYLGLUCOSAMINE TRANSFERASE SUBUNIT ALG14 HOMOLOG"/>
    <property type="match status" value="1"/>
</dbReference>
<accession>A0A316U464</accession>
<dbReference type="EMBL" id="KZ819331">
    <property type="protein sequence ID" value="PWN19598.1"/>
    <property type="molecule type" value="Genomic_DNA"/>
</dbReference>
<dbReference type="GO" id="GO:0031965">
    <property type="term" value="C:nuclear membrane"/>
    <property type="evidence" value="ECO:0007669"/>
    <property type="project" value="UniProtKB-SubCell"/>
</dbReference>
<evidence type="ECO:0000256" key="3">
    <source>
        <dbReference type="ARBA" id="ARBA00009731"/>
    </source>
</evidence>
<keyword evidence="8 11" id="KW-1133">Transmembrane helix</keyword>
<evidence type="ECO:0000313" key="13">
    <source>
        <dbReference type="Proteomes" id="UP000245942"/>
    </source>
</evidence>
<dbReference type="Pfam" id="PF08660">
    <property type="entry name" value="Alg14"/>
    <property type="match status" value="1"/>
</dbReference>
<comment type="similarity">
    <text evidence="3 11">Belongs to the ALG14 family.</text>
</comment>
<evidence type="ECO:0000256" key="9">
    <source>
        <dbReference type="ARBA" id="ARBA00023136"/>
    </source>
</evidence>
<dbReference type="OrthoDB" id="17098at2759"/>
<reference evidence="12 13" key="1">
    <citation type="journal article" date="2018" name="Mol. Biol. Evol.">
        <title>Broad Genomic Sampling Reveals a Smut Pathogenic Ancestry of the Fungal Clade Ustilaginomycotina.</title>
        <authorList>
            <person name="Kijpornyongpan T."/>
            <person name="Mondo S.J."/>
            <person name="Barry K."/>
            <person name="Sandor L."/>
            <person name="Lee J."/>
            <person name="Lipzen A."/>
            <person name="Pangilinan J."/>
            <person name="LaButti K."/>
            <person name="Hainaut M."/>
            <person name="Henrissat B."/>
            <person name="Grigoriev I.V."/>
            <person name="Spatafora J.W."/>
            <person name="Aime M.C."/>
        </authorList>
    </citation>
    <scope>NUCLEOTIDE SEQUENCE [LARGE SCALE GENOMIC DNA]</scope>
    <source>
        <strain evidence="12 13">MCA 4718</strain>
    </source>
</reference>
<evidence type="ECO:0000256" key="7">
    <source>
        <dbReference type="ARBA" id="ARBA00022824"/>
    </source>
</evidence>
<evidence type="ECO:0000256" key="10">
    <source>
        <dbReference type="ARBA" id="ARBA00032062"/>
    </source>
</evidence>
<keyword evidence="7 11" id="KW-0256">Endoplasmic reticulum</keyword>
<keyword evidence="13" id="KW-1185">Reference proteome</keyword>
<gene>
    <name evidence="11" type="primary">ALG14</name>
    <name evidence="12" type="ORF">BCV69DRAFT_313837</name>
</gene>
<comment type="subunit">
    <text evidence="4 11">Heterodimer with ALG13 to form a functional enzyme.</text>
</comment>
<name>A0A316U464_9BASI</name>
<sequence length="285" mass="31779">MILNLLTSLVTAVSSSPLVHWLVWQVLLLAFVSLILLAAFAVRLLLLLPPVRAKLHLKLQTVPKRKAEQTCKTALFLGSGGHTTELLLLASHLDPNRYTPRIYILSHNDDFSRDKALELERSWGGSDDQRKADYSIVTLPRARDVHQPWLTTPFSVVKSLKAAYECTAPRSPSGSQGGAEEPFADLLLMNGPGTCVPLLLSMYLHQLASFRHFFGIALRPQPRPRSIYVESFARVKTLSLTGKIMQWAVDRFVRQWDGEQTGQAAQAGIDQTPSKGEMLSKNWLV</sequence>
<dbReference type="PANTHER" id="PTHR12154">
    <property type="entry name" value="GLYCOSYL TRANSFERASE-RELATED"/>
    <property type="match status" value="1"/>
</dbReference>
<dbReference type="AlphaFoldDB" id="A0A316U464"/>
<protein>
    <recommendedName>
        <fullName evidence="5 11">UDP-N-acetylglucosamine transferase subunit ALG14</fullName>
    </recommendedName>
    <alternativeName>
        <fullName evidence="10 11">Asparagine-linked glycosylation protein 14</fullName>
    </alternativeName>
</protein>
<dbReference type="GO" id="GO:0006488">
    <property type="term" value="P:dolichol-linked oligosaccharide biosynthetic process"/>
    <property type="evidence" value="ECO:0007669"/>
    <property type="project" value="InterPro"/>
</dbReference>
<dbReference type="Proteomes" id="UP000245942">
    <property type="component" value="Unassembled WGS sequence"/>
</dbReference>
<keyword evidence="9 11" id="KW-0472">Membrane</keyword>
<evidence type="ECO:0000256" key="8">
    <source>
        <dbReference type="ARBA" id="ARBA00022989"/>
    </source>
</evidence>
<evidence type="ECO:0000256" key="6">
    <source>
        <dbReference type="ARBA" id="ARBA00022692"/>
    </source>
</evidence>
<dbReference type="InterPro" id="IPR013969">
    <property type="entry name" value="Oligosacch_biosynth_Alg14"/>
</dbReference>
<evidence type="ECO:0000313" key="12">
    <source>
        <dbReference type="EMBL" id="PWN19598.1"/>
    </source>
</evidence>
<comment type="subcellular location">
    <subcellularLocation>
        <location evidence="1 11">Endoplasmic reticulum membrane</location>
        <topology evidence="1 11">Single-pass membrane protein</topology>
    </subcellularLocation>
    <subcellularLocation>
        <location evidence="2">Nucleus membrane</location>
        <topology evidence="2">Single-pass membrane protein</topology>
    </subcellularLocation>
</comment>
<evidence type="ECO:0000256" key="1">
    <source>
        <dbReference type="ARBA" id="ARBA00004389"/>
    </source>
</evidence>
<keyword evidence="6 11" id="KW-0812">Transmembrane</keyword>
<dbReference type="GO" id="GO:0004577">
    <property type="term" value="F:N-acetylglucosaminyldiphosphodolichol N-acetylglucosaminyltransferase activity"/>
    <property type="evidence" value="ECO:0007669"/>
    <property type="project" value="TreeGrafter"/>
</dbReference>
<dbReference type="STRING" id="1684307.A0A316U464"/>